<feature type="coiled-coil region" evidence="1">
    <location>
        <begin position="355"/>
        <end position="382"/>
    </location>
</feature>
<keyword evidence="5" id="KW-1185">Reference proteome</keyword>
<dbReference type="PANTHER" id="PTHR15034">
    <property type="entry name" value="DEATH DOMAIN-CONTAINING PROTEIN CRADD"/>
    <property type="match status" value="1"/>
</dbReference>
<keyword evidence="1" id="KW-0175">Coiled coil</keyword>
<dbReference type="InterPro" id="IPR011029">
    <property type="entry name" value="DEATH-like_dom_sf"/>
</dbReference>
<evidence type="ECO:0000259" key="3">
    <source>
        <dbReference type="PROSITE" id="PS50209"/>
    </source>
</evidence>
<dbReference type="SUPFAM" id="SSF47986">
    <property type="entry name" value="DEATH domain"/>
    <property type="match status" value="1"/>
</dbReference>
<dbReference type="EMBL" id="JARQWQ010000023">
    <property type="protein sequence ID" value="KAK2564163.1"/>
    <property type="molecule type" value="Genomic_DNA"/>
</dbReference>
<feature type="coiled-coil region" evidence="1">
    <location>
        <begin position="415"/>
        <end position="484"/>
    </location>
</feature>
<dbReference type="PANTHER" id="PTHR15034:SF5">
    <property type="entry name" value="DEATH DOMAIN-CONTAINING PROTEIN CRADD"/>
    <property type="match status" value="1"/>
</dbReference>
<reference evidence="4" key="1">
    <citation type="journal article" date="2023" name="G3 (Bethesda)">
        <title>Whole genome assembly and annotation of the endangered Caribbean coral Acropora cervicornis.</title>
        <authorList>
            <person name="Selwyn J.D."/>
            <person name="Vollmer S.V."/>
        </authorList>
    </citation>
    <scope>NUCLEOTIDE SEQUENCE</scope>
    <source>
        <strain evidence="4">K2</strain>
    </source>
</reference>
<evidence type="ECO:0000256" key="1">
    <source>
        <dbReference type="SAM" id="Coils"/>
    </source>
</evidence>
<sequence>MEFDEGFIDFLTKHRLLITQQLQMDRRFLFDYLISKSSFDKTDIELIQAEKTTESKAGKFLDILTTKGESAFHHFIDALQILNPNLYETLTGESATKGSNPIFSDIQRHITSGGGSIYLDVDILSSYSKRLSEDLQELTLWYDQKIKENNELRRKLEEALSEQKRLQRRITALEKHVSDTEEALVNEAHSSVCRVNESLLQRFEGARYKERTNQFIIQLQMKLLTAHEESETLRQQMEELKASNDDLMRQLSKVNVDYAFKKRETTRLSQQLKVQSAEMKSCEGMKLKLREVQYQNATLRCELQKKEEQILELNQVKYWSEALKARYDLVLKEKEQALKNQKAVEVKCFSQGDEISSLKMKLNQKERDVEELKTGYNDVEDSSRIYREERDLYRLTLRDTALNLEQARRQNDATVQRYKKTLDSKETTIQQQEEHMLQIEKKYEESKEKLASAKLRLKQQEEKNEELSKKISILEVQLQEKGETLKSHSLNQDDSLEDLQSVCETKDYDEAESIQEINFPKDREPKEVVGSIIRRFRGKDQQNTKGNLVEDNKFLKSKSMERLTQIIPEFKDLPLETQKGCSIDSRTMKQSLPYKLLNTIFQSTTGLDSSFPDSAMVQPCETSNVIRQLGRRSMSLTDVADFLSFQPQGPDTSNNLQNEDGDDVTRGKFPLENTSDFQEDQLDTAQTIRGRTQLLLRRNGERRQRRKTEPALFTPEFTEMEHL</sequence>
<feature type="coiled-coil region" evidence="1">
    <location>
        <begin position="223"/>
        <end position="257"/>
    </location>
</feature>
<dbReference type="CDD" id="cd01671">
    <property type="entry name" value="CARD"/>
    <property type="match status" value="1"/>
</dbReference>
<dbReference type="InterPro" id="IPR037939">
    <property type="entry name" value="CRADD"/>
</dbReference>
<dbReference type="Proteomes" id="UP001249851">
    <property type="component" value="Unassembled WGS sequence"/>
</dbReference>
<proteinExistence type="predicted"/>
<gene>
    <name evidence="4" type="ORF">P5673_012403</name>
</gene>
<dbReference type="InterPro" id="IPR001315">
    <property type="entry name" value="CARD"/>
</dbReference>
<reference evidence="4" key="2">
    <citation type="journal article" date="2023" name="Science">
        <title>Genomic signatures of disease resistance in endangered staghorn corals.</title>
        <authorList>
            <person name="Vollmer S.V."/>
            <person name="Selwyn J.D."/>
            <person name="Despard B.A."/>
            <person name="Roesel C.L."/>
        </authorList>
    </citation>
    <scope>NUCLEOTIDE SEQUENCE</scope>
    <source>
        <strain evidence="4">K2</strain>
    </source>
</reference>
<evidence type="ECO:0000313" key="4">
    <source>
        <dbReference type="EMBL" id="KAK2564163.1"/>
    </source>
</evidence>
<dbReference type="GO" id="GO:0002020">
    <property type="term" value="F:protease binding"/>
    <property type="evidence" value="ECO:0007669"/>
    <property type="project" value="InterPro"/>
</dbReference>
<dbReference type="Pfam" id="PF00619">
    <property type="entry name" value="CARD"/>
    <property type="match status" value="1"/>
</dbReference>
<organism evidence="4 5">
    <name type="scientific">Acropora cervicornis</name>
    <name type="common">Staghorn coral</name>
    <dbReference type="NCBI Taxonomy" id="6130"/>
    <lineage>
        <taxon>Eukaryota</taxon>
        <taxon>Metazoa</taxon>
        <taxon>Cnidaria</taxon>
        <taxon>Anthozoa</taxon>
        <taxon>Hexacorallia</taxon>
        <taxon>Scleractinia</taxon>
        <taxon>Astrocoeniina</taxon>
        <taxon>Acroporidae</taxon>
        <taxon>Acropora</taxon>
    </lineage>
</organism>
<feature type="region of interest" description="Disordered" evidence="2">
    <location>
        <begin position="698"/>
        <end position="723"/>
    </location>
</feature>
<feature type="coiled-coil region" evidence="1">
    <location>
        <begin position="289"/>
        <end position="316"/>
    </location>
</feature>
<dbReference type="GO" id="GO:0070513">
    <property type="term" value="F:death domain binding"/>
    <property type="evidence" value="ECO:0007669"/>
    <property type="project" value="InterPro"/>
</dbReference>
<feature type="domain" description="CARD" evidence="3">
    <location>
        <begin position="3"/>
        <end position="94"/>
    </location>
</feature>
<name>A0AAD9QMR5_ACRCE</name>
<dbReference type="Gene3D" id="1.10.533.10">
    <property type="entry name" value="Death Domain, Fas"/>
    <property type="match status" value="1"/>
</dbReference>
<evidence type="ECO:0000256" key="2">
    <source>
        <dbReference type="SAM" id="MobiDB-lite"/>
    </source>
</evidence>
<dbReference type="PROSITE" id="PS50209">
    <property type="entry name" value="CARD"/>
    <property type="match status" value="1"/>
</dbReference>
<accession>A0AAD9QMR5</accession>
<comment type="caution">
    <text evidence="4">The sequence shown here is derived from an EMBL/GenBank/DDBJ whole genome shotgun (WGS) entry which is preliminary data.</text>
</comment>
<protein>
    <recommendedName>
        <fullName evidence="3">CARD domain-containing protein</fullName>
    </recommendedName>
</protein>
<dbReference type="GO" id="GO:0042981">
    <property type="term" value="P:regulation of apoptotic process"/>
    <property type="evidence" value="ECO:0007669"/>
    <property type="project" value="InterPro"/>
</dbReference>
<feature type="coiled-coil region" evidence="1">
    <location>
        <begin position="142"/>
        <end position="183"/>
    </location>
</feature>
<evidence type="ECO:0000313" key="5">
    <source>
        <dbReference type="Proteomes" id="UP001249851"/>
    </source>
</evidence>
<dbReference type="AlphaFoldDB" id="A0AAD9QMR5"/>
<dbReference type="SUPFAM" id="SSF57997">
    <property type="entry name" value="Tropomyosin"/>
    <property type="match status" value="1"/>
</dbReference>